<dbReference type="PROSITE" id="PS50102">
    <property type="entry name" value="RRM"/>
    <property type="match status" value="1"/>
</dbReference>
<dbReference type="PANTHER" id="PTHR15608:SF0">
    <property type="entry name" value="HIV TAT-SPECIFIC FACTOR 1"/>
    <property type="match status" value="1"/>
</dbReference>
<dbReference type="SUPFAM" id="SSF54928">
    <property type="entry name" value="RNA-binding domain, RBD"/>
    <property type="match status" value="1"/>
</dbReference>
<evidence type="ECO:0000313" key="4">
    <source>
        <dbReference type="EMBL" id="CEM08705.1"/>
    </source>
</evidence>
<feature type="compositionally biased region" description="Basic and acidic residues" evidence="2">
    <location>
        <begin position="401"/>
        <end position="417"/>
    </location>
</feature>
<protein>
    <recommendedName>
        <fullName evidence="3">RRM domain-containing protein</fullName>
    </recommendedName>
</protein>
<accession>A0A0G4F918</accession>
<dbReference type="Pfam" id="PF16367">
    <property type="entry name" value="RRM_7"/>
    <property type="match status" value="1"/>
</dbReference>
<feature type="compositionally biased region" description="Gly residues" evidence="2">
    <location>
        <begin position="610"/>
        <end position="629"/>
    </location>
</feature>
<dbReference type="InterPro" id="IPR012677">
    <property type="entry name" value="Nucleotide-bd_a/b_plait_sf"/>
</dbReference>
<feature type="region of interest" description="Disordered" evidence="2">
    <location>
        <begin position="544"/>
        <end position="566"/>
    </location>
</feature>
<feature type="compositionally biased region" description="Low complexity" evidence="2">
    <location>
        <begin position="237"/>
        <end position="259"/>
    </location>
</feature>
<feature type="compositionally biased region" description="Acidic residues" evidence="2">
    <location>
        <begin position="98"/>
        <end position="107"/>
    </location>
</feature>
<dbReference type="InterPro" id="IPR034393">
    <property type="entry name" value="TatSF1-like"/>
</dbReference>
<feature type="region of interest" description="Disordered" evidence="2">
    <location>
        <begin position="97"/>
        <end position="153"/>
    </location>
</feature>
<dbReference type="EMBL" id="CDMZ01000184">
    <property type="protein sequence ID" value="CEM08705.1"/>
    <property type="molecule type" value="Genomic_DNA"/>
</dbReference>
<dbReference type="AlphaFoldDB" id="A0A0G4F918"/>
<sequence length="705" mass="75202">MASQESHAEAETAAAGGGDAAQAESQDVPMEMQQWFFHPEGGEGDQAVVGPVTFQHVMTLLKSGEIYAETPVWSPSLPGWLRLRESPLKDVYQKMHAEEDDEDEDMVGEAGGHGQANGVTAAAAASSSHVSNGTGGPHHAPSPAPEEEQTARMKRAEYEAVDEKLRYIDPMDGKPKMFNDTTMQWITVIFTDGPQPSEESAKSGGASAAAAASSSASSSSSAAGGGGGYTEAEMTFPGDGDATAPGGQTGGQQPTGPQAEVSQMTDEQREKAAKKKAYRERLKERKKAGEFVAARKNPNVYVSSLPADVTEEELERIFKKAGALKMDLNSGKSRVKIYRNDKNECQGDALITFQKEESVALALKYLHEYELRKDCKICVRQAEFKAPMGESSKGSSGLTAEEQKQKEAERRARRAEEQKRLAARRNIEQRSLAWDEGTLVDSADRRTAVIEGMFTVEEARTMGDGFYKRLKDVVKPAAAALGGGVVHSVTPIEGHPKGVVCVKFRQALCAEQLVSALKEREYRGQELSAYLHDGRTDLRALSVRTREAEGDPQAGKGDRGSDWGIPQLLDSSAVRQAAGGFRDDLGGLEGDDADEEEEPGEGRGVKRQMGSGGGILSKEGGTGVGGAGGRRVKVRSEQQQPGGEGGQIQQRHHAAAAAVAAPPATAAAAALAPETDGAEEDQNKEDFADWLEGGSSDEDLQVKTQ</sequence>
<dbReference type="GO" id="GO:0005686">
    <property type="term" value="C:U2 snRNP"/>
    <property type="evidence" value="ECO:0007669"/>
    <property type="project" value="TreeGrafter"/>
</dbReference>
<evidence type="ECO:0000256" key="2">
    <source>
        <dbReference type="SAM" id="MobiDB-lite"/>
    </source>
</evidence>
<feature type="compositionally biased region" description="Low complexity" evidence="2">
    <location>
        <begin position="212"/>
        <end position="222"/>
    </location>
</feature>
<name>A0A0G4F918_9ALVE</name>
<evidence type="ECO:0000259" key="3">
    <source>
        <dbReference type="PROSITE" id="PS50102"/>
    </source>
</evidence>
<feature type="region of interest" description="Disordered" evidence="2">
    <location>
        <begin position="581"/>
        <end position="705"/>
    </location>
</feature>
<organism evidence="4">
    <name type="scientific">Chromera velia CCMP2878</name>
    <dbReference type="NCBI Taxonomy" id="1169474"/>
    <lineage>
        <taxon>Eukaryota</taxon>
        <taxon>Sar</taxon>
        <taxon>Alveolata</taxon>
        <taxon>Colpodellida</taxon>
        <taxon>Chromeraceae</taxon>
        <taxon>Chromera</taxon>
    </lineage>
</organism>
<keyword evidence="1" id="KW-0694">RNA-binding</keyword>
<feature type="compositionally biased region" description="Acidic residues" evidence="2">
    <location>
        <begin position="589"/>
        <end position="599"/>
    </location>
</feature>
<feature type="region of interest" description="Disordered" evidence="2">
    <location>
        <begin position="212"/>
        <end position="280"/>
    </location>
</feature>
<feature type="compositionally biased region" description="Basic and acidic residues" evidence="2">
    <location>
        <begin position="1"/>
        <end position="10"/>
    </location>
</feature>
<dbReference type="SMART" id="SM00360">
    <property type="entry name" value="RRM"/>
    <property type="match status" value="1"/>
</dbReference>
<dbReference type="GO" id="GO:0003723">
    <property type="term" value="F:RNA binding"/>
    <property type="evidence" value="ECO:0007669"/>
    <property type="project" value="UniProtKB-UniRule"/>
</dbReference>
<dbReference type="InterPro" id="IPR000504">
    <property type="entry name" value="RRM_dom"/>
</dbReference>
<dbReference type="Gene3D" id="3.30.70.330">
    <property type="match status" value="2"/>
</dbReference>
<dbReference type="InterPro" id="IPR035979">
    <property type="entry name" value="RBD_domain_sf"/>
</dbReference>
<dbReference type="PANTHER" id="PTHR15608">
    <property type="entry name" value="SPLICING FACTOR U2AF-ASSOCIATED PROTEIN 2"/>
    <property type="match status" value="1"/>
</dbReference>
<proteinExistence type="predicted"/>
<dbReference type="GO" id="GO:0005684">
    <property type="term" value="C:U2-type spliceosomal complex"/>
    <property type="evidence" value="ECO:0007669"/>
    <property type="project" value="TreeGrafter"/>
</dbReference>
<reference evidence="4" key="1">
    <citation type="submission" date="2014-11" db="EMBL/GenBank/DDBJ databases">
        <authorList>
            <person name="Otto D Thomas"/>
            <person name="Naeem Raeece"/>
        </authorList>
    </citation>
    <scope>NUCLEOTIDE SEQUENCE</scope>
</reference>
<dbReference type="VEuPathDB" id="CryptoDB:Cvel_15648"/>
<evidence type="ECO:0000256" key="1">
    <source>
        <dbReference type="PROSITE-ProRule" id="PRU00176"/>
    </source>
</evidence>
<gene>
    <name evidence="4" type="ORF">Cvel_15648</name>
</gene>
<feature type="region of interest" description="Disordered" evidence="2">
    <location>
        <begin position="388"/>
        <end position="417"/>
    </location>
</feature>
<feature type="domain" description="RRM" evidence="3">
    <location>
        <begin position="298"/>
        <end position="384"/>
    </location>
</feature>
<feature type="compositionally biased region" description="Low complexity" evidence="2">
    <location>
        <begin position="655"/>
        <end position="673"/>
    </location>
</feature>
<feature type="region of interest" description="Disordered" evidence="2">
    <location>
        <begin position="1"/>
        <end position="27"/>
    </location>
</feature>
<dbReference type="InterPro" id="IPR025640">
    <property type="entry name" value="GYF_2"/>
</dbReference>
<dbReference type="Pfam" id="PF14237">
    <property type="entry name" value="GYF_2"/>
    <property type="match status" value="1"/>
</dbReference>